<evidence type="ECO:0000256" key="3">
    <source>
        <dbReference type="ARBA" id="ARBA00023125"/>
    </source>
</evidence>
<keyword evidence="2" id="KW-0805">Transcription regulation</keyword>
<protein>
    <submittedName>
        <fullName evidence="6">LysR family transcriptional regulator</fullName>
    </submittedName>
</protein>
<dbReference type="GO" id="GO:0000976">
    <property type="term" value="F:transcription cis-regulatory region binding"/>
    <property type="evidence" value="ECO:0007669"/>
    <property type="project" value="TreeGrafter"/>
</dbReference>
<dbReference type="Pfam" id="PF03466">
    <property type="entry name" value="LysR_substrate"/>
    <property type="match status" value="1"/>
</dbReference>
<dbReference type="KEGG" id="cmav:ABHF33_02845"/>
<dbReference type="InterPro" id="IPR036388">
    <property type="entry name" value="WH-like_DNA-bd_sf"/>
</dbReference>
<dbReference type="SUPFAM" id="SSF46785">
    <property type="entry name" value="Winged helix' DNA-binding domain"/>
    <property type="match status" value="1"/>
</dbReference>
<reference evidence="6" key="1">
    <citation type="submission" date="2024-05" db="EMBL/GenBank/DDBJ databases">
        <authorList>
            <person name="Yang L."/>
            <person name="Pan L."/>
        </authorList>
    </citation>
    <scope>NUCLEOTIDE SEQUENCE</scope>
    <source>
        <strain evidence="6">FCG-7</strain>
    </source>
</reference>
<dbReference type="InterPro" id="IPR000847">
    <property type="entry name" value="LysR_HTH_N"/>
</dbReference>
<name>A0AAU7FC51_9NEIS</name>
<evidence type="ECO:0000256" key="4">
    <source>
        <dbReference type="ARBA" id="ARBA00023163"/>
    </source>
</evidence>
<dbReference type="PANTHER" id="PTHR30126:SF4">
    <property type="entry name" value="LYSR FAMILY TRANSCRIPTIONAL REGULATOR"/>
    <property type="match status" value="1"/>
</dbReference>
<keyword evidence="4" id="KW-0804">Transcription</keyword>
<dbReference type="InterPro" id="IPR005119">
    <property type="entry name" value="LysR_subst-bd"/>
</dbReference>
<dbReference type="PANTHER" id="PTHR30126">
    <property type="entry name" value="HTH-TYPE TRANSCRIPTIONAL REGULATOR"/>
    <property type="match status" value="1"/>
</dbReference>
<dbReference type="InterPro" id="IPR036390">
    <property type="entry name" value="WH_DNA-bd_sf"/>
</dbReference>
<dbReference type="GO" id="GO:0003700">
    <property type="term" value="F:DNA-binding transcription factor activity"/>
    <property type="evidence" value="ECO:0007669"/>
    <property type="project" value="InterPro"/>
</dbReference>
<accession>A0AAU7FC51</accession>
<evidence type="ECO:0000256" key="2">
    <source>
        <dbReference type="ARBA" id="ARBA00023015"/>
    </source>
</evidence>
<dbReference type="Gene3D" id="1.10.10.10">
    <property type="entry name" value="Winged helix-like DNA-binding domain superfamily/Winged helix DNA-binding domain"/>
    <property type="match status" value="1"/>
</dbReference>
<proteinExistence type="inferred from homology"/>
<comment type="similarity">
    <text evidence="1">Belongs to the LysR transcriptional regulatory family.</text>
</comment>
<sequence length="307" mass="33608">MLRLSLESLEILDAIARRGSFAAAAEEVHRVPSAVTYMVRKLEDDMGVPIFDRSGHRAQLTAAGVELLNEGRHLLRAANELECRIKRIATGWETELAIVVDTIIPLQLLIPLLKQFDAINSGTRVRFLHESLGGSWEALLERRADIIVGAIAQGPSGGGYSTHALGEFRSVFVVSPDHPLASAPEPLSSQVLMQHRAVVVPDSARQMPTYSYNILSGQDILRVPSMADKVAAQVAGLGCGYLPLPWAQPYLERGELVIKAVSEVRPQSRLCHAWRSQDVGQALKWWVETLTTTPVIQQWLSSGVAAN</sequence>
<feature type="domain" description="HTH lysR-type" evidence="5">
    <location>
        <begin position="4"/>
        <end position="61"/>
    </location>
</feature>
<dbReference type="EMBL" id="CP157355">
    <property type="protein sequence ID" value="XBM01243.1"/>
    <property type="molecule type" value="Genomic_DNA"/>
</dbReference>
<dbReference type="AlphaFoldDB" id="A0AAU7FC51"/>
<evidence type="ECO:0000259" key="5">
    <source>
        <dbReference type="PROSITE" id="PS50931"/>
    </source>
</evidence>
<dbReference type="Gene3D" id="3.40.190.290">
    <property type="match status" value="1"/>
</dbReference>
<dbReference type="RefSeq" id="WP_348945547.1">
    <property type="nucleotide sequence ID" value="NZ_CP157355.1"/>
</dbReference>
<evidence type="ECO:0000313" key="6">
    <source>
        <dbReference type="EMBL" id="XBM01243.1"/>
    </source>
</evidence>
<gene>
    <name evidence="6" type="ORF">ABHF33_02845</name>
</gene>
<dbReference type="PROSITE" id="PS50931">
    <property type="entry name" value="HTH_LYSR"/>
    <property type="match status" value="1"/>
</dbReference>
<dbReference type="SUPFAM" id="SSF53850">
    <property type="entry name" value="Periplasmic binding protein-like II"/>
    <property type="match status" value="1"/>
</dbReference>
<organism evidence="6">
    <name type="scientific">Chitinibacter mangrovi</name>
    <dbReference type="NCBI Taxonomy" id="3153927"/>
    <lineage>
        <taxon>Bacteria</taxon>
        <taxon>Pseudomonadati</taxon>
        <taxon>Pseudomonadota</taxon>
        <taxon>Betaproteobacteria</taxon>
        <taxon>Neisseriales</taxon>
        <taxon>Chitinibacteraceae</taxon>
        <taxon>Chitinibacter</taxon>
    </lineage>
</organism>
<evidence type="ECO:0000256" key="1">
    <source>
        <dbReference type="ARBA" id="ARBA00009437"/>
    </source>
</evidence>
<dbReference type="Pfam" id="PF00126">
    <property type="entry name" value="HTH_1"/>
    <property type="match status" value="1"/>
</dbReference>
<keyword evidence="3" id="KW-0238">DNA-binding</keyword>